<feature type="compositionally biased region" description="Basic and acidic residues" evidence="4">
    <location>
        <begin position="155"/>
        <end position="168"/>
    </location>
</feature>
<keyword evidence="2" id="KW-0813">Transport</keyword>
<proteinExistence type="inferred from homology"/>
<dbReference type="GO" id="GO:0046872">
    <property type="term" value="F:metal ion binding"/>
    <property type="evidence" value="ECO:0007669"/>
    <property type="project" value="InterPro"/>
</dbReference>
<dbReference type="InterPro" id="IPR050492">
    <property type="entry name" value="Bact_metal-bind_prot9"/>
</dbReference>
<dbReference type="Proteomes" id="UP000067689">
    <property type="component" value="Chromosome"/>
</dbReference>
<dbReference type="AlphaFoldDB" id="A0A0U4C9G4"/>
<accession>A0A0U4C9G4</accession>
<evidence type="ECO:0000256" key="2">
    <source>
        <dbReference type="ARBA" id="ARBA00022448"/>
    </source>
</evidence>
<dbReference type="EMBL" id="CP011502">
    <property type="protein sequence ID" value="ALX04494.1"/>
    <property type="molecule type" value="Genomic_DNA"/>
</dbReference>
<evidence type="ECO:0000256" key="5">
    <source>
        <dbReference type="SAM" id="SignalP"/>
    </source>
</evidence>
<evidence type="ECO:0000256" key="4">
    <source>
        <dbReference type="SAM" id="MobiDB-lite"/>
    </source>
</evidence>
<dbReference type="STRING" id="2041.AERYTH_07220"/>
<evidence type="ECO:0000256" key="3">
    <source>
        <dbReference type="ARBA" id="ARBA00022729"/>
    </source>
</evidence>
<evidence type="ECO:0000256" key="1">
    <source>
        <dbReference type="ARBA" id="ARBA00011028"/>
    </source>
</evidence>
<feature type="chain" id="PRO_5038726789" description="ABC transporter substrate-binding protein" evidence="5">
    <location>
        <begin position="21"/>
        <end position="339"/>
    </location>
</feature>
<dbReference type="OrthoDB" id="9810636at2"/>
<feature type="signal peptide" evidence="5">
    <location>
        <begin position="1"/>
        <end position="20"/>
    </location>
</feature>
<dbReference type="RefSeq" id="WP_067856540.1">
    <property type="nucleotide sequence ID" value="NZ_CP011502.1"/>
</dbReference>
<keyword evidence="3 5" id="KW-0732">Signal</keyword>
<dbReference type="GO" id="GO:0030001">
    <property type="term" value="P:metal ion transport"/>
    <property type="evidence" value="ECO:0007669"/>
    <property type="project" value="InterPro"/>
</dbReference>
<protein>
    <recommendedName>
        <fullName evidence="8">ABC transporter substrate-binding protein</fullName>
    </recommendedName>
</protein>
<gene>
    <name evidence="6" type="ORF">AERYTH_07220</name>
</gene>
<feature type="compositionally biased region" description="Basic and acidic residues" evidence="4">
    <location>
        <begin position="118"/>
        <end position="145"/>
    </location>
</feature>
<dbReference type="PANTHER" id="PTHR42953">
    <property type="entry name" value="HIGH-AFFINITY ZINC UPTAKE SYSTEM PROTEIN ZNUA-RELATED"/>
    <property type="match status" value="1"/>
</dbReference>
<dbReference type="Pfam" id="PF01297">
    <property type="entry name" value="ZnuA"/>
    <property type="match status" value="1"/>
</dbReference>
<evidence type="ECO:0000313" key="6">
    <source>
        <dbReference type="EMBL" id="ALX04494.1"/>
    </source>
</evidence>
<dbReference type="InterPro" id="IPR006127">
    <property type="entry name" value="ZnuA-like"/>
</dbReference>
<evidence type="ECO:0000313" key="7">
    <source>
        <dbReference type="Proteomes" id="UP000067689"/>
    </source>
</evidence>
<dbReference type="Gene3D" id="3.40.50.1980">
    <property type="entry name" value="Nitrogenase molybdenum iron protein domain"/>
    <property type="match status" value="3"/>
</dbReference>
<dbReference type="KEGG" id="aer:AERYTH_07220"/>
<dbReference type="PANTHER" id="PTHR42953:SF3">
    <property type="entry name" value="HIGH-AFFINITY ZINC UPTAKE SYSTEM PROTEIN ZNUA"/>
    <property type="match status" value="1"/>
</dbReference>
<evidence type="ECO:0008006" key="8">
    <source>
        <dbReference type="Google" id="ProtNLM"/>
    </source>
</evidence>
<dbReference type="PROSITE" id="PS51257">
    <property type="entry name" value="PROKAR_LIPOPROTEIN"/>
    <property type="match status" value="1"/>
</dbReference>
<dbReference type="SUPFAM" id="SSF53807">
    <property type="entry name" value="Helical backbone' metal receptor"/>
    <property type="match status" value="1"/>
</dbReference>
<name>A0A0U4C9G4_9ACTN</name>
<dbReference type="PATRIC" id="fig|2041.4.peg.1517"/>
<organism evidence="6 7">
    <name type="scientific">Aeromicrobium erythreum</name>
    <dbReference type="NCBI Taxonomy" id="2041"/>
    <lineage>
        <taxon>Bacteria</taxon>
        <taxon>Bacillati</taxon>
        <taxon>Actinomycetota</taxon>
        <taxon>Actinomycetes</taxon>
        <taxon>Propionibacteriales</taxon>
        <taxon>Nocardioidaceae</taxon>
        <taxon>Aeromicrobium</taxon>
    </lineage>
</organism>
<comment type="similarity">
    <text evidence="1">Belongs to the bacterial solute-binding protein 9 family.</text>
</comment>
<feature type="region of interest" description="Disordered" evidence="4">
    <location>
        <begin position="101"/>
        <end position="174"/>
    </location>
</feature>
<keyword evidence="7" id="KW-1185">Reference proteome</keyword>
<sequence length="339" mass="36215">MALRRTRSAVLLASCALVLAACGSGGSSDGGSDGRLSVVTSFYPLQYVTERIAGDHADVTNLTKPGGEPHDLELSPKQVASVQDADLVVYQDEFQTAVDEAVKEADREPGTTVDAADGVDRIEESEEAHAEGEEEGHDDHAHGDEEHADEEGHAEEEGHDHGHDHGGVDPHLWLAPTNLEPLTEHVRDALVKLDPDHADEYEANAAALVADLQKLDGEYRAGLKTCKVRDIVTSHAAFAYLARAYDLVQIPIAGIDPSTEPSAAQLAEISDLVKRDGITTVFTETLVSPAVARTVAREAGVQTATLDPIEGLTKDTSDQDYLSIMRSNLAELQKANSCS</sequence>
<reference evidence="6 7" key="1">
    <citation type="journal article" date="1991" name="Int. J. Syst. Bacteriol.">
        <title>Description of the erythromycin-producing bacterium Arthrobacter sp. strain NRRL B-3381 as Aeromicrobium erythreum gen. nov., sp. nov.</title>
        <authorList>
            <person name="Miller E.S."/>
            <person name="Woese C.R."/>
            <person name="Brenner S."/>
        </authorList>
    </citation>
    <scope>NUCLEOTIDE SEQUENCE [LARGE SCALE GENOMIC DNA]</scope>
    <source>
        <strain evidence="6 7">AR18</strain>
    </source>
</reference>